<keyword evidence="2" id="KW-1185">Reference proteome</keyword>
<dbReference type="Proteomes" id="UP001165092">
    <property type="component" value="Unassembled WGS sequence"/>
</dbReference>
<accession>A0A9W6P482</accession>
<dbReference type="RefSeq" id="WP_285757606.1">
    <property type="nucleotide sequence ID" value="NZ_BSQG01000001.1"/>
</dbReference>
<dbReference type="AlphaFoldDB" id="A0A9W6P482"/>
<dbReference type="InterPro" id="IPR023393">
    <property type="entry name" value="START-like_dom_sf"/>
</dbReference>
<comment type="caution">
    <text evidence="1">The sequence shown here is derived from an EMBL/GenBank/DDBJ whole genome shotgun (WGS) entry which is preliminary data.</text>
</comment>
<protein>
    <recommendedName>
        <fullName evidence="3">SRPBCC family protein</fullName>
    </recommendedName>
</protein>
<proteinExistence type="predicted"/>
<dbReference type="Pfam" id="PF10604">
    <property type="entry name" value="Polyketide_cyc2"/>
    <property type="match status" value="1"/>
</dbReference>
<dbReference type="Gene3D" id="3.30.530.20">
    <property type="match status" value="1"/>
</dbReference>
<name>A0A9W6P482_9ACTN</name>
<dbReference type="InterPro" id="IPR019587">
    <property type="entry name" value="Polyketide_cyclase/dehydratase"/>
</dbReference>
<sequence>MSDPQKEIRVQVVHECPAPAERVWATLVDWEQHDRWMTLTRAHGGAGTGARVLAFTGVGPVGFHDPMEITGWQPPADGEPGYCEVAHHGRIVRGRGRFDIVPLTDGRSKITWTEWVLPPLGGLGRAGWPLAEPALTFFFARSLRALGERARG</sequence>
<dbReference type="EMBL" id="BSQG01000001">
    <property type="protein sequence ID" value="GLU46791.1"/>
    <property type="molecule type" value="Genomic_DNA"/>
</dbReference>
<evidence type="ECO:0000313" key="2">
    <source>
        <dbReference type="Proteomes" id="UP001165092"/>
    </source>
</evidence>
<evidence type="ECO:0008006" key="3">
    <source>
        <dbReference type="Google" id="ProtNLM"/>
    </source>
</evidence>
<reference evidence="1" key="1">
    <citation type="submission" date="2023-02" db="EMBL/GenBank/DDBJ databases">
        <title>Nocardiopsis ansamitocini NBRC 112285.</title>
        <authorList>
            <person name="Ichikawa N."/>
            <person name="Sato H."/>
            <person name="Tonouchi N."/>
        </authorList>
    </citation>
    <scope>NUCLEOTIDE SEQUENCE</scope>
    <source>
        <strain evidence="1">NBRC 112285</strain>
    </source>
</reference>
<dbReference type="SUPFAM" id="SSF55961">
    <property type="entry name" value="Bet v1-like"/>
    <property type="match status" value="1"/>
</dbReference>
<evidence type="ECO:0000313" key="1">
    <source>
        <dbReference type="EMBL" id="GLU46791.1"/>
    </source>
</evidence>
<organism evidence="1 2">
    <name type="scientific">Nocardiopsis ansamitocini</name>
    <dbReference type="NCBI Taxonomy" id="1670832"/>
    <lineage>
        <taxon>Bacteria</taxon>
        <taxon>Bacillati</taxon>
        <taxon>Actinomycetota</taxon>
        <taxon>Actinomycetes</taxon>
        <taxon>Streptosporangiales</taxon>
        <taxon>Nocardiopsidaceae</taxon>
        <taxon>Nocardiopsis</taxon>
    </lineage>
</organism>
<gene>
    <name evidence="1" type="ORF">Nans01_11420</name>
</gene>